<dbReference type="Pfam" id="PF13410">
    <property type="entry name" value="GST_C_2"/>
    <property type="match status" value="1"/>
</dbReference>
<dbReference type="InterPro" id="IPR036282">
    <property type="entry name" value="Glutathione-S-Trfase_C_sf"/>
</dbReference>
<dbReference type="InterPro" id="IPR010987">
    <property type="entry name" value="Glutathione-S-Trfase_C-like"/>
</dbReference>
<feature type="region of interest" description="Disordered" evidence="1">
    <location>
        <begin position="210"/>
        <end position="233"/>
    </location>
</feature>
<dbReference type="Proteomes" id="UP000225972">
    <property type="component" value="Unassembled WGS sequence"/>
</dbReference>
<dbReference type="Gene3D" id="1.20.1050.10">
    <property type="match status" value="1"/>
</dbReference>
<keyword evidence="5" id="KW-1185">Reference proteome</keyword>
<evidence type="ECO:0000259" key="2">
    <source>
        <dbReference type="PROSITE" id="PS50404"/>
    </source>
</evidence>
<organism evidence="4 5">
    <name type="scientific">Pelagimonas phthalicica</name>
    <dbReference type="NCBI Taxonomy" id="1037362"/>
    <lineage>
        <taxon>Bacteria</taxon>
        <taxon>Pseudomonadati</taxon>
        <taxon>Pseudomonadota</taxon>
        <taxon>Alphaproteobacteria</taxon>
        <taxon>Rhodobacterales</taxon>
        <taxon>Roseobacteraceae</taxon>
        <taxon>Pelagimonas</taxon>
    </lineage>
</organism>
<dbReference type="SFLD" id="SFLDG00358">
    <property type="entry name" value="Main_(cytGST)"/>
    <property type="match status" value="1"/>
</dbReference>
<dbReference type="SUPFAM" id="SSF52833">
    <property type="entry name" value="Thioredoxin-like"/>
    <property type="match status" value="1"/>
</dbReference>
<dbReference type="InterPro" id="IPR040079">
    <property type="entry name" value="Glutathione_S-Trfase"/>
</dbReference>
<name>A0A238JG34_9RHOB</name>
<dbReference type="PROSITE" id="PS50405">
    <property type="entry name" value="GST_CTER"/>
    <property type="match status" value="1"/>
</dbReference>
<evidence type="ECO:0000313" key="4">
    <source>
        <dbReference type="EMBL" id="SMX28922.1"/>
    </source>
</evidence>
<dbReference type="InterPro" id="IPR036249">
    <property type="entry name" value="Thioredoxin-like_sf"/>
</dbReference>
<reference evidence="5" key="1">
    <citation type="submission" date="2017-05" db="EMBL/GenBank/DDBJ databases">
        <authorList>
            <person name="Rodrigo-Torres L."/>
            <person name="Arahal R. D."/>
            <person name="Lucena T."/>
        </authorList>
    </citation>
    <scope>NUCLEOTIDE SEQUENCE [LARGE SCALE GENOMIC DNA]</scope>
    <source>
        <strain evidence="5">CECT 8649</strain>
    </source>
</reference>
<feature type="domain" description="GST C-terminal" evidence="3">
    <location>
        <begin position="86"/>
        <end position="219"/>
    </location>
</feature>
<gene>
    <name evidence="4" type="primary">gst_1</name>
    <name evidence="4" type="ORF">TRP8649_03049</name>
</gene>
<dbReference type="AlphaFoldDB" id="A0A238JG34"/>
<dbReference type="CDD" id="cd03057">
    <property type="entry name" value="GST_N_Beta"/>
    <property type="match status" value="1"/>
</dbReference>
<evidence type="ECO:0000256" key="1">
    <source>
        <dbReference type="SAM" id="MobiDB-lite"/>
    </source>
</evidence>
<evidence type="ECO:0000259" key="3">
    <source>
        <dbReference type="PROSITE" id="PS50405"/>
    </source>
</evidence>
<dbReference type="Gene3D" id="3.40.30.10">
    <property type="entry name" value="Glutaredoxin"/>
    <property type="match status" value="1"/>
</dbReference>
<keyword evidence="4" id="KW-0808">Transferase</keyword>
<dbReference type="SFLD" id="SFLDS00019">
    <property type="entry name" value="Glutathione_Transferase_(cytos"/>
    <property type="match status" value="1"/>
</dbReference>
<dbReference type="RefSeq" id="WP_099246613.1">
    <property type="nucleotide sequence ID" value="NZ_FXXP01000002.1"/>
</dbReference>
<dbReference type="GO" id="GO:0004364">
    <property type="term" value="F:glutathione transferase activity"/>
    <property type="evidence" value="ECO:0007669"/>
    <property type="project" value="UniProtKB-EC"/>
</dbReference>
<dbReference type="OrthoDB" id="7583243at2"/>
<proteinExistence type="predicted"/>
<protein>
    <submittedName>
        <fullName evidence="4">Glutathione S-transferase GST-4.5</fullName>
        <ecNumber evidence="4">2.5.1.18</ecNumber>
    </submittedName>
</protein>
<dbReference type="PANTHER" id="PTHR44051">
    <property type="entry name" value="GLUTATHIONE S-TRANSFERASE-RELATED"/>
    <property type="match status" value="1"/>
</dbReference>
<evidence type="ECO:0000313" key="5">
    <source>
        <dbReference type="Proteomes" id="UP000225972"/>
    </source>
</evidence>
<dbReference type="EMBL" id="FXXP01000002">
    <property type="protein sequence ID" value="SMX28922.1"/>
    <property type="molecule type" value="Genomic_DNA"/>
</dbReference>
<dbReference type="SFLD" id="SFLDG01150">
    <property type="entry name" value="Main.1:_Beta-like"/>
    <property type="match status" value="1"/>
</dbReference>
<dbReference type="PROSITE" id="PS50404">
    <property type="entry name" value="GST_NTER"/>
    <property type="match status" value="1"/>
</dbReference>
<sequence>MEHLVLHYAPDNASLIVRLALEELGLPYETRLVDRSAKAQDSAAYRRLNPAGHIPALETPDGPLSETAAILLWLVDREGRMGPQVGDPARGTFLKWLFFLSNTLQAGLRLTFYPDKYIGGAAEAQAQLRSHMQGVLAGHLQLLEHEAQAGHDWFGGDEVSVFDYYLACCLRWCALYPELNAGWFDLSAYPGLQALLSRLQDRPAVRAAQRAEGLGETPFTAPSLANPPEGSAL</sequence>
<feature type="domain" description="GST N-terminal" evidence="2">
    <location>
        <begin position="1"/>
        <end position="82"/>
    </location>
</feature>
<dbReference type="SUPFAM" id="SSF47616">
    <property type="entry name" value="GST C-terminal domain-like"/>
    <property type="match status" value="1"/>
</dbReference>
<dbReference type="Pfam" id="PF13409">
    <property type="entry name" value="GST_N_2"/>
    <property type="match status" value="1"/>
</dbReference>
<dbReference type="EC" id="2.5.1.18" evidence="4"/>
<accession>A0A238JG34</accession>
<dbReference type="InterPro" id="IPR004045">
    <property type="entry name" value="Glutathione_S-Trfase_N"/>
</dbReference>
<dbReference type="PANTHER" id="PTHR44051:SF8">
    <property type="entry name" value="GLUTATHIONE S-TRANSFERASE GSTA"/>
    <property type="match status" value="1"/>
</dbReference>
<dbReference type="CDD" id="cd03188">
    <property type="entry name" value="GST_C_Beta"/>
    <property type="match status" value="1"/>
</dbReference>